<proteinExistence type="predicted"/>
<evidence type="ECO:0000256" key="1">
    <source>
        <dbReference type="SAM" id="SignalP"/>
    </source>
</evidence>
<keyword evidence="3" id="KW-1185">Reference proteome</keyword>
<reference evidence="2 3" key="1">
    <citation type="journal article" date="2020" name="Syst. Appl. Microbiol.">
        <title>Arthrospiribacter ruber gen. nov., sp. nov., a novel bacterium isolated from Arthrospira cultures.</title>
        <authorList>
            <person name="Waleron M."/>
            <person name="Misztak A."/>
            <person name="Waleron M.M."/>
            <person name="Furmaniak M."/>
            <person name="Mrozik A."/>
            <person name="Waleron K."/>
        </authorList>
    </citation>
    <scope>NUCLEOTIDE SEQUENCE [LARGE SCALE GENOMIC DNA]</scope>
    <source>
        <strain evidence="2 3">DPMB0001</strain>
    </source>
</reference>
<accession>A0A951IVY8</accession>
<gene>
    <name evidence="2" type="ORF">EGN73_02700</name>
</gene>
<dbReference type="RefSeq" id="WP_219286847.1">
    <property type="nucleotide sequence ID" value="NZ_RPHB01000001.1"/>
</dbReference>
<organism evidence="2 3">
    <name type="scientific">Arthrospiribacter ruber</name>
    <dbReference type="NCBI Taxonomy" id="2487934"/>
    <lineage>
        <taxon>Bacteria</taxon>
        <taxon>Pseudomonadati</taxon>
        <taxon>Bacteroidota</taxon>
        <taxon>Cytophagia</taxon>
        <taxon>Cytophagales</taxon>
        <taxon>Cyclobacteriaceae</taxon>
        <taxon>Arthrospiribacter</taxon>
    </lineage>
</organism>
<comment type="caution">
    <text evidence="2">The sequence shown here is derived from an EMBL/GenBank/DDBJ whole genome shotgun (WGS) entry which is preliminary data.</text>
</comment>
<evidence type="ECO:0000313" key="2">
    <source>
        <dbReference type="EMBL" id="MBW3466726.1"/>
    </source>
</evidence>
<dbReference type="EMBL" id="RPHB01000001">
    <property type="protein sequence ID" value="MBW3466726.1"/>
    <property type="molecule type" value="Genomic_DNA"/>
</dbReference>
<dbReference type="PROSITE" id="PS51257">
    <property type="entry name" value="PROKAR_LIPOPROTEIN"/>
    <property type="match status" value="1"/>
</dbReference>
<dbReference type="AlphaFoldDB" id="A0A951IVY8"/>
<dbReference type="Pfam" id="PF22352">
    <property type="entry name" value="K319L-like_PKD"/>
    <property type="match status" value="1"/>
</dbReference>
<protein>
    <submittedName>
        <fullName evidence="2">Uncharacterized protein</fullName>
    </submittedName>
</protein>
<evidence type="ECO:0000313" key="3">
    <source>
        <dbReference type="Proteomes" id="UP000727490"/>
    </source>
</evidence>
<dbReference type="Proteomes" id="UP000727490">
    <property type="component" value="Unassembled WGS sequence"/>
</dbReference>
<feature type="chain" id="PRO_5037003169" evidence="1">
    <location>
        <begin position="26"/>
        <end position="483"/>
    </location>
</feature>
<name>A0A951IVY8_9BACT</name>
<feature type="signal peptide" evidence="1">
    <location>
        <begin position="1"/>
        <end position="25"/>
    </location>
</feature>
<keyword evidence="1" id="KW-0732">Signal</keyword>
<sequence length="483" mass="52471">MKSFKNCLSFLLVFLVSFMFLSCQDEEESRPDSLSVVVANDFETSFGTEVDLDGSMTSDATGAPISYSWEPVSFPGSQFAPSVLDESNSPIAKFTPMEVGEFVFRLTATTEFESQSATIRVLVDAEIVELRGVINGENLTLGRTTPEGMPDYRVMNVVSFRESQITVLPGVEIEMTEGSGFNVEANSFLNMEGTEEEPILVYGAENTKGFWSSIRWASGSSNNKMIHVHLSDGGRNRNNDRGMITFANNGSLHMEDCRLSNSRNAALEIGIVTSRSGLDITHLNNDYKDNERAVFATAANFHFLDGGSDYSGNELNYIDSQLKQGTVPSGDQAWQKLNVPYQAGSIAVDGVLVIEAGAEIHMNNNSDIRVANGTLRVEGSEDDPVIIRAIDEGARKWRGIYITSSGNNAISHAELRETGSSALTSGASRAAVFVRNGNLSIDNILFADGDGYAYATWGAAPLIEVGENIRVENMALGETNMED</sequence>